<evidence type="ECO:0000313" key="1">
    <source>
        <dbReference type="EMBL" id="SAY44375.1"/>
    </source>
</evidence>
<dbReference type="EMBL" id="SPSG01004307">
    <property type="protein sequence ID" value="TFU39558.1"/>
    <property type="molecule type" value="Genomic_DNA"/>
</dbReference>
<gene>
    <name evidence="2" type="ORF">E0L31_30645</name>
    <name evidence="1" type="ORF">PWN146_03085</name>
</gene>
<organism evidence="1">
    <name type="scientific">Serratia marcescens</name>
    <dbReference type="NCBI Taxonomy" id="615"/>
    <lineage>
        <taxon>Bacteria</taxon>
        <taxon>Pseudomonadati</taxon>
        <taxon>Pseudomonadota</taxon>
        <taxon>Gammaproteobacteria</taxon>
        <taxon>Enterobacterales</taxon>
        <taxon>Yersiniaceae</taxon>
        <taxon>Serratia</taxon>
    </lineage>
</organism>
<dbReference type="EMBL" id="LT575490">
    <property type="protein sequence ID" value="SAY44375.1"/>
    <property type="molecule type" value="Genomic_DNA"/>
</dbReference>
<reference evidence="1" key="1">
    <citation type="submission" date="2016-05" db="EMBL/GenBank/DDBJ databases">
        <authorList>
            <person name="Cock P.J.A."/>
            <person name="Cock P.J.A."/>
        </authorList>
    </citation>
    <scope>NUCLEOTIDE SEQUENCE</scope>
    <source>
        <strain evidence="1">PWN146_assembly</strain>
    </source>
</reference>
<dbReference type="RefSeq" id="WP_212563232.1">
    <property type="nucleotide sequence ID" value="NZ_SPSG02000040.1"/>
</dbReference>
<dbReference type="AlphaFoldDB" id="A0A1C3HH75"/>
<reference evidence="2 3" key="2">
    <citation type="submission" date="2019-03" db="EMBL/GenBank/DDBJ databases">
        <title>Serratia marcescens strain N2 draft genome.</title>
        <authorList>
            <person name="Yassin A."/>
            <person name="El-Kenawy N."/>
            <person name="Youssef N.H."/>
        </authorList>
    </citation>
    <scope>NUCLEOTIDE SEQUENCE [LARGE SCALE GENOMIC DNA]</scope>
    <source>
        <strain evidence="2 3">N2</strain>
    </source>
</reference>
<evidence type="ECO:0000313" key="3">
    <source>
        <dbReference type="Proteomes" id="UP000298510"/>
    </source>
</evidence>
<accession>A0A1C3HH75</accession>
<evidence type="ECO:0000313" key="2">
    <source>
        <dbReference type="EMBL" id="TFU39558.1"/>
    </source>
</evidence>
<proteinExistence type="predicted"/>
<sequence>MKKVFELIMFTLFFSSLAGFGLAAGVFSFLGTAELIGRLIW</sequence>
<protein>
    <submittedName>
        <fullName evidence="2">Sodium:solute symporter</fullName>
    </submittedName>
</protein>
<name>A0A1C3HH75_SERMA</name>